<name>A0ABU8LHL8_9MICO</name>
<comment type="caution">
    <text evidence="2">The sequence shown here is derived from an EMBL/GenBank/DDBJ whole genome shotgun (WGS) entry which is preliminary data.</text>
</comment>
<protein>
    <submittedName>
        <fullName evidence="2">Uncharacterized protein</fullName>
    </submittedName>
</protein>
<sequence length="143" mass="15106">MQQQQRLLEVWGDTVDSRHLLGAIGLGAGIAVPVYLVAEWGFGQLTGGDAIGRSYALVTGLAACVIAAVIAANIFKPKRVVTIGESTAGSREAAMDAIEDELGPLGDPDELPAAALAEVKELGLYDDLVAQHRKNLARQKERD</sequence>
<keyword evidence="1" id="KW-0812">Transmembrane</keyword>
<keyword evidence="1" id="KW-1133">Transmembrane helix</keyword>
<keyword evidence="1" id="KW-0472">Membrane</keyword>
<gene>
    <name evidence="2" type="ORF">WDU99_15840</name>
</gene>
<reference evidence="2 3" key="1">
    <citation type="submission" date="2024-02" db="EMBL/GenBank/DDBJ databases">
        <authorList>
            <person name="Saticioglu I.B."/>
        </authorList>
    </citation>
    <scope>NUCLEOTIDE SEQUENCE [LARGE SCALE GENOMIC DNA]</scope>
    <source>
        <strain evidence="2 3">Mu-80</strain>
    </source>
</reference>
<keyword evidence="3" id="KW-1185">Reference proteome</keyword>
<evidence type="ECO:0000313" key="2">
    <source>
        <dbReference type="EMBL" id="MEJ1089787.1"/>
    </source>
</evidence>
<dbReference type="RefSeq" id="WP_337333432.1">
    <property type="nucleotide sequence ID" value="NZ_JBBDGM010000018.1"/>
</dbReference>
<dbReference type="EMBL" id="JBBDGM010000018">
    <property type="protein sequence ID" value="MEJ1089787.1"/>
    <property type="molecule type" value="Genomic_DNA"/>
</dbReference>
<proteinExistence type="predicted"/>
<feature type="transmembrane region" description="Helical" evidence="1">
    <location>
        <begin position="54"/>
        <end position="75"/>
    </location>
</feature>
<feature type="transmembrane region" description="Helical" evidence="1">
    <location>
        <begin position="20"/>
        <end position="42"/>
    </location>
</feature>
<accession>A0ABU8LHL8</accession>
<organism evidence="2 3">
    <name type="scientific">Microbacterium bandirmense</name>
    <dbReference type="NCBI Taxonomy" id="3122050"/>
    <lineage>
        <taxon>Bacteria</taxon>
        <taxon>Bacillati</taxon>
        <taxon>Actinomycetota</taxon>
        <taxon>Actinomycetes</taxon>
        <taxon>Micrococcales</taxon>
        <taxon>Microbacteriaceae</taxon>
        <taxon>Microbacterium</taxon>
    </lineage>
</organism>
<evidence type="ECO:0000313" key="3">
    <source>
        <dbReference type="Proteomes" id="UP001371224"/>
    </source>
</evidence>
<evidence type="ECO:0000256" key="1">
    <source>
        <dbReference type="SAM" id="Phobius"/>
    </source>
</evidence>
<dbReference type="Proteomes" id="UP001371224">
    <property type="component" value="Unassembled WGS sequence"/>
</dbReference>